<dbReference type="SMART" id="SM00065">
    <property type="entry name" value="GAF"/>
    <property type="match status" value="1"/>
</dbReference>
<feature type="domain" description="Phytochrome chromophore attachment site" evidence="5">
    <location>
        <begin position="158"/>
        <end position="316"/>
    </location>
</feature>
<dbReference type="PROSITE" id="PS50046">
    <property type="entry name" value="PHYTOCHROME_2"/>
    <property type="match status" value="1"/>
</dbReference>
<name>A0ABW5IR60_9BACT</name>
<dbReference type="Gene3D" id="3.30.450.270">
    <property type="match status" value="1"/>
</dbReference>
<keyword evidence="1" id="KW-0600">Photoreceptor protein</keyword>
<dbReference type="Gene3D" id="3.30.450.20">
    <property type="entry name" value="PAS domain"/>
    <property type="match status" value="1"/>
</dbReference>
<evidence type="ECO:0000313" key="6">
    <source>
        <dbReference type="EMBL" id="MFD2515522.1"/>
    </source>
</evidence>
<evidence type="ECO:0000256" key="2">
    <source>
        <dbReference type="ARBA" id="ARBA00022606"/>
    </source>
</evidence>
<dbReference type="InterPro" id="IPR013515">
    <property type="entry name" value="Phytochrome_cen-reg"/>
</dbReference>
<evidence type="ECO:0000256" key="3">
    <source>
        <dbReference type="ARBA" id="ARBA00022991"/>
    </source>
</evidence>
<keyword evidence="3" id="KW-0157">Chromophore</keyword>
<dbReference type="InterPro" id="IPR003018">
    <property type="entry name" value="GAF"/>
</dbReference>
<dbReference type="InterPro" id="IPR016132">
    <property type="entry name" value="Phyto_chromo_attachment"/>
</dbReference>
<gene>
    <name evidence="6" type="ORF">ACFSRY_16735</name>
</gene>
<dbReference type="SUPFAM" id="SSF55785">
    <property type="entry name" value="PYP-like sensor domain (PAS domain)"/>
    <property type="match status" value="1"/>
</dbReference>
<keyword evidence="4" id="KW-0675">Receptor</keyword>
<dbReference type="PANTHER" id="PTHR43065">
    <property type="entry name" value="SENSOR HISTIDINE KINASE"/>
    <property type="match status" value="1"/>
</dbReference>
<keyword evidence="2" id="KW-0716">Sensory transduction</keyword>
<comment type="caution">
    <text evidence="6">The sequence shown here is derived from an EMBL/GenBank/DDBJ whole genome shotgun (WGS) entry which is preliminary data.</text>
</comment>
<dbReference type="Pfam" id="PF01590">
    <property type="entry name" value="GAF"/>
    <property type="match status" value="1"/>
</dbReference>
<dbReference type="InterPro" id="IPR001294">
    <property type="entry name" value="Phytochrome"/>
</dbReference>
<dbReference type="InterPro" id="IPR029016">
    <property type="entry name" value="GAF-like_dom_sf"/>
</dbReference>
<accession>A0ABW5IR60</accession>
<sequence length="519" mass="58588">MKDTNAMVNLTIKKDYDSDFCGSIPLHLVNLIQPYGFMMVLDKPQHRIVQISDNVGDFVPASVEEMLENSFANLLPGYQYDEILSKINNQKTEENIPVNVVLSVNGRENSFTALIHPKEDYVLIELEKSQSVGATDTSFLELYQQVKYITSQLKNAASIPEIAQIAVDSIKKLTGFDRVLGYQFDPKWNGIVIAQAKEENMDDYMGLRFPASDVPKQARDLYFRNPYRLIPTREYTPVRLIPVINPLTQRFTDLSDCNLRSVAPVHLEYLANLKIMSSMSLPLIVGNKLWGLISCHHKTPILPGYELRSALELLCSIVSGQLSGKERENSVQLKAQLKSVHAELLEQFYNSSSIAEGLLEGETSLHSLLDLSGIAIIFEGSILTSGSTPKNQELKELIAWFRRNKLDKIYSTDNLPNEFVQSKDFKEIASGLIVLPINAEQGEFILGFRKEVTQTVSWGGNPHQAIQMEPDGKTYHPRNSFAVYQEQVKFTSLPWKPEEIEAAEAIRSAVLEKIVRDRY</sequence>
<dbReference type="RefSeq" id="WP_377510418.1">
    <property type="nucleotide sequence ID" value="NZ_JBHULU010000021.1"/>
</dbReference>
<protein>
    <submittedName>
        <fullName evidence="6">GAF domain-containing protein</fullName>
    </submittedName>
</protein>
<dbReference type="InterPro" id="IPR043150">
    <property type="entry name" value="Phytochrome_PHY_sf"/>
</dbReference>
<evidence type="ECO:0000313" key="7">
    <source>
        <dbReference type="Proteomes" id="UP001597544"/>
    </source>
</evidence>
<dbReference type="EMBL" id="JBHULU010000021">
    <property type="protein sequence ID" value="MFD2515522.1"/>
    <property type="molecule type" value="Genomic_DNA"/>
</dbReference>
<dbReference type="Pfam" id="PF00360">
    <property type="entry name" value="PHY"/>
    <property type="match status" value="1"/>
</dbReference>
<keyword evidence="7" id="KW-1185">Reference proteome</keyword>
<dbReference type="SUPFAM" id="SSF55781">
    <property type="entry name" value="GAF domain-like"/>
    <property type="match status" value="2"/>
</dbReference>
<dbReference type="InterPro" id="IPR013654">
    <property type="entry name" value="PAS_2"/>
</dbReference>
<evidence type="ECO:0000256" key="4">
    <source>
        <dbReference type="ARBA" id="ARBA00023170"/>
    </source>
</evidence>
<dbReference type="PANTHER" id="PTHR43065:SF42">
    <property type="entry name" value="TWO-COMPONENT SENSOR PPRA"/>
    <property type="match status" value="1"/>
</dbReference>
<proteinExistence type="predicted"/>
<evidence type="ECO:0000259" key="5">
    <source>
        <dbReference type="PROSITE" id="PS50046"/>
    </source>
</evidence>
<dbReference type="PRINTS" id="PR01033">
    <property type="entry name" value="PHYTOCHROME"/>
</dbReference>
<dbReference type="Proteomes" id="UP001597544">
    <property type="component" value="Unassembled WGS sequence"/>
</dbReference>
<dbReference type="InterPro" id="IPR035965">
    <property type="entry name" value="PAS-like_dom_sf"/>
</dbReference>
<dbReference type="Pfam" id="PF08446">
    <property type="entry name" value="PAS_2"/>
    <property type="match status" value="1"/>
</dbReference>
<evidence type="ECO:0000256" key="1">
    <source>
        <dbReference type="ARBA" id="ARBA00022543"/>
    </source>
</evidence>
<dbReference type="Gene3D" id="3.30.450.40">
    <property type="match status" value="1"/>
</dbReference>
<organism evidence="6 7">
    <name type="scientific">Pontibacter locisalis</name>
    <dbReference type="NCBI Taxonomy" id="1719035"/>
    <lineage>
        <taxon>Bacteria</taxon>
        <taxon>Pseudomonadati</taxon>
        <taxon>Bacteroidota</taxon>
        <taxon>Cytophagia</taxon>
        <taxon>Cytophagales</taxon>
        <taxon>Hymenobacteraceae</taxon>
        <taxon>Pontibacter</taxon>
    </lineage>
</organism>
<reference evidence="7" key="1">
    <citation type="journal article" date="2019" name="Int. J. Syst. Evol. Microbiol.">
        <title>The Global Catalogue of Microorganisms (GCM) 10K type strain sequencing project: providing services to taxonomists for standard genome sequencing and annotation.</title>
        <authorList>
            <consortium name="The Broad Institute Genomics Platform"/>
            <consortium name="The Broad Institute Genome Sequencing Center for Infectious Disease"/>
            <person name="Wu L."/>
            <person name="Ma J."/>
        </authorList>
    </citation>
    <scope>NUCLEOTIDE SEQUENCE [LARGE SCALE GENOMIC DNA]</scope>
    <source>
        <strain evidence="7">KCTC 42498</strain>
    </source>
</reference>